<keyword evidence="2" id="KW-1185">Reference proteome</keyword>
<dbReference type="PANTHER" id="PTHR43431">
    <property type="entry name" value="OXIDOREDUCTASE, SHORT CHAIN DEHYDROGENASE/REDUCTASE FAMILY (AFU_ORTHOLOGUE AFUA_5G14000)"/>
    <property type="match status" value="1"/>
</dbReference>
<organism evidence="1 2">
    <name type="scientific">Segnochrobactrum spirostomi</name>
    <dbReference type="NCBI Taxonomy" id="2608987"/>
    <lineage>
        <taxon>Bacteria</taxon>
        <taxon>Pseudomonadati</taxon>
        <taxon>Pseudomonadota</taxon>
        <taxon>Alphaproteobacteria</taxon>
        <taxon>Hyphomicrobiales</taxon>
        <taxon>Segnochrobactraceae</taxon>
        <taxon>Segnochrobactrum</taxon>
    </lineage>
</organism>
<reference evidence="1 2" key="1">
    <citation type="submission" date="2019-09" db="EMBL/GenBank/DDBJ databases">
        <title>Segnochrobactrum spirostomi gen. nov., sp. nov., isolated from the ciliate Spirostomum cf. yagiui and description of a novel family, Segnochrobactraceae fam. nov. within the order Rhizobiales of the class Alphaproteobacteria.</title>
        <authorList>
            <person name="Akter S."/>
            <person name="Shazib S.U.A."/>
            <person name="Shin M.K."/>
        </authorList>
    </citation>
    <scope>NUCLEOTIDE SEQUENCE [LARGE SCALE GENOMIC DNA]</scope>
    <source>
        <strain evidence="1 2">Sp-1</strain>
    </source>
</reference>
<evidence type="ECO:0000313" key="2">
    <source>
        <dbReference type="Proteomes" id="UP000332515"/>
    </source>
</evidence>
<proteinExistence type="predicted"/>
<comment type="caution">
    <text evidence="1">The sequence shown here is derived from an EMBL/GenBank/DDBJ whole genome shotgun (WGS) entry which is preliminary data.</text>
</comment>
<dbReference type="Gene3D" id="3.40.50.720">
    <property type="entry name" value="NAD(P)-binding Rossmann-like Domain"/>
    <property type="match status" value="1"/>
</dbReference>
<dbReference type="EMBL" id="VWNA01000002">
    <property type="protein sequence ID" value="MQT14681.1"/>
    <property type="molecule type" value="Genomic_DNA"/>
</dbReference>
<evidence type="ECO:0000313" key="1">
    <source>
        <dbReference type="EMBL" id="MQT14681.1"/>
    </source>
</evidence>
<dbReference type="PANTHER" id="PTHR43431:SF7">
    <property type="entry name" value="OXIDOREDUCTASE, SHORT CHAIN DEHYDROGENASE_REDUCTASE FAMILY (AFU_ORTHOLOGUE AFUA_5G14000)"/>
    <property type="match status" value="1"/>
</dbReference>
<dbReference type="SUPFAM" id="SSF51735">
    <property type="entry name" value="NAD(P)-binding Rossmann-fold domains"/>
    <property type="match status" value="1"/>
</dbReference>
<dbReference type="InterPro" id="IPR036291">
    <property type="entry name" value="NAD(P)-bd_dom_sf"/>
</dbReference>
<name>A0A6A7Y9N9_9HYPH</name>
<protein>
    <submittedName>
        <fullName evidence="1">SDR family NAD(P)-dependent oxidoreductase</fullName>
    </submittedName>
</protein>
<accession>A0A6A7Y9N9</accession>
<gene>
    <name evidence="1" type="ORF">F0357_18875</name>
</gene>
<dbReference type="AlphaFoldDB" id="A0A6A7Y9N9"/>
<dbReference type="RefSeq" id="WP_153487526.1">
    <property type="nucleotide sequence ID" value="NZ_VWNA01000002.1"/>
</dbReference>
<dbReference type="InterPro" id="IPR002347">
    <property type="entry name" value="SDR_fam"/>
</dbReference>
<sequence length="240" mass="25002">MKKWIAVLGAGPGLGASIARKYGEQGYGVALVARRLAPLEDLAAPLRRDGIETATFTADVRSAEQIASVFARIKSDHGPIDVLYYGPNAPEAFVPASSLTVEAARSKVELFLYGLIAAVGAVLPDMRAARGGTILVGLGGSAAVGLPFASGPGPALSAARNYLHSLHGELAHEGIYVGMLTLSAIIRDSGWHAGIASGEIAMDLPPGFEIPEVDPGALAEMLWQLAATRETPELIYPPRP</sequence>
<dbReference type="Pfam" id="PF00106">
    <property type="entry name" value="adh_short"/>
    <property type="match status" value="1"/>
</dbReference>
<dbReference type="Proteomes" id="UP000332515">
    <property type="component" value="Unassembled WGS sequence"/>
</dbReference>